<protein>
    <submittedName>
        <fullName evidence="1">Uncharacterized protein</fullName>
    </submittedName>
</protein>
<dbReference type="EMBL" id="ANIK01000031">
    <property type="protein sequence ID" value="EMJ95724.1"/>
    <property type="molecule type" value="Genomic_DNA"/>
</dbReference>
<evidence type="ECO:0000313" key="1">
    <source>
        <dbReference type="EMBL" id="EMJ95724.1"/>
    </source>
</evidence>
<dbReference type="Proteomes" id="UP000011988">
    <property type="component" value="Unassembled WGS sequence"/>
</dbReference>
<organism evidence="1 2">
    <name type="scientific">Leptospira alstonii serovar Sichuan str. 79601</name>
    <dbReference type="NCBI Taxonomy" id="1218565"/>
    <lineage>
        <taxon>Bacteria</taxon>
        <taxon>Pseudomonadati</taxon>
        <taxon>Spirochaetota</taxon>
        <taxon>Spirochaetia</taxon>
        <taxon>Leptospirales</taxon>
        <taxon>Leptospiraceae</taxon>
        <taxon>Leptospira</taxon>
    </lineage>
</organism>
<name>M6CVH1_9LEPT</name>
<gene>
    <name evidence="1" type="ORF">LEP1GSC194_3089</name>
</gene>
<dbReference type="AlphaFoldDB" id="M6CVH1"/>
<sequence>MIYFSFVRENCAAILACELETTLYFRILSEQILILFLI</sequence>
<comment type="caution">
    <text evidence="1">The sequence shown here is derived from an EMBL/GenBank/DDBJ whole genome shotgun (WGS) entry which is preliminary data.</text>
</comment>
<accession>M6CVH1</accession>
<reference evidence="1 2" key="1">
    <citation type="submission" date="2013-01" db="EMBL/GenBank/DDBJ databases">
        <authorList>
            <person name="Harkins D.M."/>
            <person name="Durkin A.S."/>
            <person name="Brinkac L.M."/>
            <person name="Haft D.H."/>
            <person name="Selengut J.D."/>
            <person name="Sanka R."/>
            <person name="DePew J."/>
            <person name="Purushe J."/>
            <person name="Galloway R.L."/>
            <person name="Vinetz J.M."/>
            <person name="Sutton G.G."/>
            <person name="Nierman W.C."/>
            <person name="Fouts D.E."/>
        </authorList>
    </citation>
    <scope>NUCLEOTIDE SEQUENCE [LARGE SCALE GENOMIC DNA]</scope>
    <source>
        <strain evidence="1 2">79601</strain>
    </source>
</reference>
<evidence type="ECO:0000313" key="2">
    <source>
        <dbReference type="Proteomes" id="UP000011988"/>
    </source>
</evidence>
<proteinExistence type="predicted"/>
<dbReference type="PATRIC" id="fig|1218565.3.peg.1683"/>